<evidence type="ECO:0000313" key="2">
    <source>
        <dbReference type="EMBL" id="TNU76267.1"/>
    </source>
</evidence>
<proteinExistence type="predicted"/>
<dbReference type="Proteomes" id="UP000313849">
    <property type="component" value="Unassembled WGS sequence"/>
</dbReference>
<comment type="caution">
    <text evidence="2">The sequence shown here is derived from an EMBL/GenBank/DDBJ whole genome shotgun (WGS) entry which is preliminary data.</text>
</comment>
<reference evidence="2 3" key="1">
    <citation type="submission" date="2019-06" db="EMBL/GenBank/DDBJ databases">
        <title>Draft genome sequence of Miniimonas arenae KCTC 19750T isolated from sea sand.</title>
        <authorList>
            <person name="Park S.-J."/>
        </authorList>
    </citation>
    <scope>NUCLEOTIDE SEQUENCE [LARGE SCALE GENOMIC DNA]</scope>
    <source>
        <strain evidence="2 3">KCTC 19750</strain>
    </source>
</reference>
<dbReference type="RefSeq" id="WP_139986231.1">
    <property type="nucleotide sequence ID" value="NZ_VENP01000009.1"/>
</dbReference>
<evidence type="ECO:0000256" key="1">
    <source>
        <dbReference type="SAM" id="MobiDB-lite"/>
    </source>
</evidence>
<evidence type="ECO:0008006" key="4">
    <source>
        <dbReference type="Google" id="ProtNLM"/>
    </source>
</evidence>
<dbReference type="AlphaFoldDB" id="A0A5C5BEK8"/>
<sequence>MEGQLPDRAGVTESAGVAGWAPTGRAVIAGVTVVWAPTAAVDPVRSSAYSWLTASERARLEGISDVAADETLLGRYLVRVLAAEAMECAADAVVITATCPACGREHGRPQVVVPLAGLRAHPTFPAPEVSVAHAGGLVVAACSPTARGPVDGNTTDSSRPRAIGVDTEPAPPDATRHEVATLRAWTQREAVAKAEGTGIVVEHGPGVVARYVLHDVPTPGAVTSLAVAGAGSTSPA</sequence>
<gene>
    <name evidence="2" type="ORF">FH969_04050</name>
</gene>
<dbReference type="Gene3D" id="3.90.470.20">
    <property type="entry name" value="4'-phosphopantetheinyl transferase domain"/>
    <property type="match status" value="1"/>
</dbReference>
<dbReference type="GO" id="GO:0008897">
    <property type="term" value="F:holo-[acyl-carrier-protein] synthase activity"/>
    <property type="evidence" value="ECO:0007669"/>
    <property type="project" value="InterPro"/>
</dbReference>
<dbReference type="EMBL" id="VENP01000009">
    <property type="protein sequence ID" value="TNU76267.1"/>
    <property type="molecule type" value="Genomic_DNA"/>
</dbReference>
<dbReference type="OrthoDB" id="190168at2"/>
<dbReference type="InterPro" id="IPR037143">
    <property type="entry name" value="4-PPantetheinyl_Trfase_dom_sf"/>
</dbReference>
<feature type="region of interest" description="Disordered" evidence="1">
    <location>
        <begin position="148"/>
        <end position="174"/>
    </location>
</feature>
<accession>A0A5C5BEK8</accession>
<name>A0A5C5BEK8_9MICO</name>
<protein>
    <recommendedName>
        <fullName evidence="4">4-phosphopantetheinyl transferase family protein</fullName>
    </recommendedName>
</protein>
<keyword evidence="3" id="KW-1185">Reference proteome</keyword>
<dbReference type="GO" id="GO:0000287">
    <property type="term" value="F:magnesium ion binding"/>
    <property type="evidence" value="ECO:0007669"/>
    <property type="project" value="InterPro"/>
</dbReference>
<evidence type="ECO:0000313" key="3">
    <source>
        <dbReference type="Proteomes" id="UP000313849"/>
    </source>
</evidence>
<organism evidence="2 3">
    <name type="scientific">Miniimonas arenae</name>
    <dbReference type="NCBI Taxonomy" id="676201"/>
    <lineage>
        <taxon>Bacteria</taxon>
        <taxon>Bacillati</taxon>
        <taxon>Actinomycetota</taxon>
        <taxon>Actinomycetes</taxon>
        <taxon>Micrococcales</taxon>
        <taxon>Beutenbergiaceae</taxon>
        <taxon>Miniimonas</taxon>
    </lineage>
</organism>
<dbReference type="SUPFAM" id="SSF56214">
    <property type="entry name" value="4'-phosphopantetheinyl transferase"/>
    <property type="match status" value="2"/>
</dbReference>